<evidence type="ECO:0000313" key="2">
    <source>
        <dbReference type="Proteomes" id="UP000712600"/>
    </source>
</evidence>
<comment type="caution">
    <text evidence="1">The sequence shown here is derived from an EMBL/GenBank/DDBJ whole genome shotgun (WGS) entry which is preliminary data.</text>
</comment>
<reference evidence="1" key="1">
    <citation type="submission" date="2019-12" db="EMBL/GenBank/DDBJ databases">
        <title>Genome sequencing and annotation of Brassica cretica.</title>
        <authorList>
            <person name="Studholme D.J."/>
            <person name="Sarris P."/>
        </authorList>
    </citation>
    <scope>NUCLEOTIDE SEQUENCE</scope>
    <source>
        <strain evidence="1">PFS-109/04</strain>
        <tissue evidence="1">Leaf</tissue>
    </source>
</reference>
<sequence>MKPNTNQGQVKGSLPLLTFSADIPENSSIHLLTVMYPPRINSLWTSAILTNPTTFETPDGGGLMGLDMLLLNAKCLKPFSILVIFVCRYREDYRSDLQRTNSIASPERLNPTAYSYTNHEVSFIICESIKYGIVIKEASAKETTNVKQLNMKENEVGINTEQACKADRRRVPNRIPNPEDKTAMSRTRDTVLENSADLGLCLTRMLTGVELWITKGILKTEINSLRLCQLLCLKNIQYNSDGRKNDYGPKSIRNSDP</sequence>
<dbReference type="AlphaFoldDB" id="A0A8S9PPS6"/>
<evidence type="ECO:0000313" key="1">
    <source>
        <dbReference type="EMBL" id="KAF3521880.1"/>
    </source>
</evidence>
<dbReference type="EMBL" id="QGKX02001347">
    <property type="protein sequence ID" value="KAF3521880.1"/>
    <property type="molecule type" value="Genomic_DNA"/>
</dbReference>
<dbReference type="Proteomes" id="UP000712600">
    <property type="component" value="Unassembled WGS sequence"/>
</dbReference>
<proteinExistence type="predicted"/>
<gene>
    <name evidence="1" type="ORF">F2Q69_00051345</name>
</gene>
<accession>A0A8S9PPS6</accession>
<name>A0A8S9PPS6_BRACR</name>
<protein>
    <submittedName>
        <fullName evidence="1">Uncharacterized protein</fullName>
    </submittedName>
</protein>
<organism evidence="1 2">
    <name type="scientific">Brassica cretica</name>
    <name type="common">Mustard</name>
    <dbReference type="NCBI Taxonomy" id="69181"/>
    <lineage>
        <taxon>Eukaryota</taxon>
        <taxon>Viridiplantae</taxon>
        <taxon>Streptophyta</taxon>
        <taxon>Embryophyta</taxon>
        <taxon>Tracheophyta</taxon>
        <taxon>Spermatophyta</taxon>
        <taxon>Magnoliopsida</taxon>
        <taxon>eudicotyledons</taxon>
        <taxon>Gunneridae</taxon>
        <taxon>Pentapetalae</taxon>
        <taxon>rosids</taxon>
        <taxon>malvids</taxon>
        <taxon>Brassicales</taxon>
        <taxon>Brassicaceae</taxon>
        <taxon>Brassiceae</taxon>
        <taxon>Brassica</taxon>
    </lineage>
</organism>